<name>A0A8T0SBN9_PANVG</name>
<comment type="caution">
    <text evidence="2">The sequence shown here is derived from an EMBL/GenBank/DDBJ whole genome shotgun (WGS) entry which is preliminary data.</text>
</comment>
<evidence type="ECO:0000313" key="3">
    <source>
        <dbReference type="Proteomes" id="UP000823388"/>
    </source>
</evidence>
<evidence type="ECO:0000256" key="1">
    <source>
        <dbReference type="SAM" id="MobiDB-lite"/>
    </source>
</evidence>
<protein>
    <submittedName>
        <fullName evidence="2">Uncharacterized protein</fullName>
    </submittedName>
</protein>
<feature type="region of interest" description="Disordered" evidence="1">
    <location>
        <begin position="1"/>
        <end position="102"/>
    </location>
</feature>
<gene>
    <name evidence="2" type="ORF">PVAP13_5KG089200</name>
</gene>
<organism evidence="2 3">
    <name type="scientific">Panicum virgatum</name>
    <name type="common">Blackwell switchgrass</name>
    <dbReference type="NCBI Taxonomy" id="38727"/>
    <lineage>
        <taxon>Eukaryota</taxon>
        <taxon>Viridiplantae</taxon>
        <taxon>Streptophyta</taxon>
        <taxon>Embryophyta</taxon>
        <taxon>Tracheophyta</taxon>
        <taxon>Spermatophyta</taxon>
        <taxon>Magnoliopsida</taxon>
        <taxon>Liliopsida</taxon>
        <taxon>Poales</taxon>
        <taxon>Poaceae</taxon>
        <taxon>PACMAD clade</taxon>
        <taxon>Panicoideae</taxon>
        <taxon>Panicodae</taxon>
        <taxon>Paniceae</taxon>
        <taxon>Panicinae</taxon>
        <taxon>Panicum</taxon>
        <taxon>Panicum sect. Hiantes</taxon>
    </lineage>
</organism>
<keyword evidence="3" id="KW-1185">Reference proteome</keyword>
<evidence type="ECO:0000313" key="2">
    <source>
        <dbReference type="EMBL" id="KAG2595660.1"/>
    </source>
</evidence>
<sequence length="102" mass="11159">MARSQWAQLQWPDRPPPRPSLAAESTARGPGSGLVRHRRPPAQNPPPLPDHARRQPARADPAPRTPPRAEPIRPARSSSSLPPAPGDSREAKRGEEEENPQP</sequence>
<proteinExistence type="predicted"/>
<dbReference type="Proteomes" id="UP000823388">
    <property type="component" value="Chromosome 5K"/>
</dbReference>
<feature type="compositionally biased region" description="Low complexity" evidence="1">
    <location>
        <begin position="72"/>
        <end position="81"/>
    </location>
</feature>
<dbReference type="AlphaFoldDB" id="A0A8T0SBN9"/>
<dbReference type="EMBL" id="CM029045">
    <property type="protein sequence ID" value="KAG2595660.1"/>
    <property type="molecule type" value="Genomic_DNA"/>
</dbReference>
<accession>A0A8T0SBN9</accession>
<reference evidence="2" key="1">
    <citation type="submission" date="2020-05" db="EMBL/GenBank/DDBJ databases">
        <title>WGS assembly of Panicum virgatum.</title>
        <authorList>
            <person name="Lovell J.T."/>
            <person name="Jenkins J."/>
            <person name="Shu S."/>
            <person name="Juenger T.E."/>
            <person name="Schmutz J."/>
        </authorList>
    </citation>
    <scope>NUCLEOTIDE SEQUENCE</scope>
    <source>
        <strain evidence="2">AP13</strain>
    </source>
</reference>